<dbReference type="EMBL" id="JXYS01000008">
    <property type="protein sequence ID" value="KJF18717.1"/>
    <property type="molecule type" value="Genomic_DNA"/>
</dbReference>
<evidence type="ECO:0008006" key="5">
    <source>
        <dbReference type="Google" id="ProtNLM"/>
    </source>
</evidence>
<reference evidence="3 4" key="1">
    <citation type="submission" date="2015-01" db="EMBL/GenBank/DDBJ databases">
        <title>Draft genome of the acidophilic iron oxidizer Acidithrix ferrooxidans strain Py-F3.</title>
        <authorList>
            <person name="Poehlein A."/>
            <person name="Eisen S."/>
            <person name="Schloemann M."/>
            <person name="Johnson B.D."/>
            <person name="Daniel R."/>
            <person name="Muehling M."/>
        </authorList>
    </citation>
    <scope>NUCLEOTIDE SEQUENCE [LARGE SCALE GENOMIC DNA]</scope>
    <source>
        <strain evidence="3 4">Py-F3</strain>
    </source>
</reference>
<gene>
    <name evidence="3" type="ORF">AXFE_04040</name>
</gene>
<keyword evidence="2" id="KW-0012">Acyltransferase</keyword>
<comment type="caution">
    <text evidence="3">The sequence shown here is derived from an EMBL/GenBank/DDBJ whole genome shotgun (WGS) entry which is preliminary data.</text>
</comment>
<dbReference type="PANTHER" id="PTHR36449:SF1">
    <property type="entry name" value="ACETYLTRANSFERASE"/>
    <property type="match status" value="1"/>
</dbReference>
<dbReference type="PANTHER" id="PTHR36449">
    <property type="entry name" value="ACETYLTRANSFERASE-RELATED"/>
    <property type="match status" value="1"/>
</dbReference>
<proteinExistence type="predicted"/>
<name>A0A0D8HLT0_9ACTN</name>
<keyword evidence="4" id="KW-1185">Reference proteome</keyword>
<sequence>MIQYQSEHLSADHKLDVFDCGSSALDDWLRRFARHAEATNSGRTFVWVDPTSSVVVGYFTLAAHLLRRVEAPKGIAHGSS</sequence>
<organism evidence="3 4">
    <name type="scientific">Acidithrix ferrooxidans</name>
    <dbReference type="NCBI Taxonomy" id="1280514"/>
    <lineage>
        <taxon>Bacteria</taxon>
        <taxon>Bacillati</taxon>
        <taxon>Actinomycetota</taxon>
        <taxon>Acidimicrobiia</taxon>
        <taxon>Acidimicrobiales</taxon>
        <taxon>Acidimicrobiaceae</taxon>
        <taxon>Acidithrix</taxon>
    </lineage>
</organism>
<accession>A0A0D8HLT0</accession>
<protein>
    <recommendedName>
        <fullName evidence="5">N-acetyltransferase domain-containing protein</fullName>
    </recommendedName>
</protein>
<evidence type="ECO:0000313" key="3">
    <source>
        <dbReference type="EMBL" id="KJF18717.1"/>
    </source>
</evidence>
<dbReference type="RefSeq" id="WP_052604213.1">
    <property type="nucleotide sequence ID" value="NZ_JXYS01000008.1"/>
</dbReference>
<evidence type="ECO:0000256" key="1">
    <source>
        <dbReference type="ARBA" id="ARBA00022679"/>
    </source>
</evidence>
<dbReference type="GO" id="GO:0016746">
    <property type="term" value="F:acyltransferase activity"/>
    <property type="evidence" value="ECO:0007669"/>
    <property type="project" value="UniProtKB-KW"/>
</dbReference>
<dbReference type="Proteomes" id="UP000032360">
    <property type="component" value="Unassembled WGS sequence"/>
</dbReference>
<evidence type="ECO:0000313" key="4">
    <source>
        <dbReference type="Proteomes" id="UP000032360"/>
    </source>
</evidence>
<dbReference type="AlphaFoldDB" id="A0A0D8HLT0"/>
<dbReference type="STRING" id="1280514.AXFE_04040"/>
<dbReference type="OrthoDB" id="9799147at2"/>
<dbReference type="Gene3D" id="3.40.630.30">
    <property type="match status" value="1"/>
</dbReference>
<keyword evidence="1" id="KW-0808">Transferase</keyword>
<evidence type="ECO:0000256" key="2">
    <source>
        <dbReference type="ARBA" id="ARBA00023315"/>
    </source>
</evidence>